<organism evidence="4 5">
    <name type="scientific">Subtercola vilae</name>
    <dbReference type="NCBI Taxonomy" id="2056433"/>
    <lineage>
        <taxon>Bacteria</taxon>
        <taxon>Bacillati</taxon>
        <taxon>Actinomycetota</taxon>
        <taxon>Actinomycetes</taxon>
        <taxon>Micrococcales</taxon>
        <taxon>Microbacteriaceae</taxon>
        <taxon>Subtercola</taxon>
    </lineage>
</organism>
<evidence type="ECO:0000256" key="2">
    <source>
        <dbReference type="ARBA" id="ARBA00022840"/>
    </source>
</evidence>
<dbReference type="PROSITE" id="PS50893">
    <property type="entry name" value="ABC_TRANSPORTER_2"/>
    <property type="match status" value="1"/>
</dbReference>
<dbReference type="Pfam" id="PF00005">
    <property type="entry name" value="ABC_tran"/>
    <property type="match status" value="1"/>
</dbReference>
<comment type="caution">
    <text evidence="4">The sequence shown here is derived from an EMBL/GenBank/DDBJ whole genome shotgun (WGS) entry which is preliminary data.</text>
</comment>
<dbReference type="SUPFAM" id="SSF52540">
    <property type="entry name" value="P-loop containing nucleoside triphosphate hydrolases"/>
    <property type="match status" value="1"/>
</dbReference>
<dbReference type="InterPro" id="IPR003593">
    <property type="entry name" value="AAA+_ATPase"/>
</dbReference>
<dbReference type="EMBL" id="QYRT01000085">
    <property type="protein sequence ID" value="TIH26725.1"/>
    <property type="molecule type" value="Genomic_DNA"/>
</dbReference>
<dbReference type="SMART" id="SM00382">
    <property type="entry name" value="AAA"/>
    <property type="match status" value="1"/>
</dbReference>
<dbReference type="PANTHER" id="PTHR43158">
    <property type="entry name" value="SKFA PEPTIDE EXPORT ATP-BINDING PROTEIN SKFE"/>
    <property type="match status" value="1"/>
</dbReference>
<dbReference type="InterPro" id="IPR027417">
    <property type="entry name" value="P-loop_NTPase"/>
</dbReference>
<dbReference type="GO" id="GO:0016887">
    <property type="term" value="F:ATP hydrolysis activity"/>
    <property type="evidence" value="ECO:0007669"/>
    <property type="project" value="InterPro"/>
</dbReference>
<dbReference type="AlphaFoldDB" id="A0A4T2B724"/>
<evidence type="ECO:0000256" key="1">
    <source>
        <dbReference type="ARBA" id="ARBA00022741"/>
    </source>
</evidence>
<protein>
    <submittedName>
        <fullName evidence="4">ABC transporter ATP-binding protein</fullName>
    </submittedName>
</protein>
<evidence type="ECO:0000313" key="4">
    <source>
        <dbReference type="EMBL" id="TIH26725.1"/>
    </source>
</evidence>
<evidence type="ECO:0000313" key="5">
    <source>
        <dbReference type="Proteomes" id="UP000306192"/>
    </source>
</evidence>
<evidence type="ECO:0000259" key="3">
    <source>
        <dbReference type="PROSITE" id="PS50893"/>
    </source>
</evidence>
<dbReference type="Proteomes" id="UP000306192">
    <property type="component" value="Unassembled WGS sequence"/>
</dbReference>
<dbReference type="OrthoDB" id="9804819at2"/>
<dbReference type="CDD" id="cd03230">
    <property type="entry name" value="ABC_DR_subfamily_A"/>
    <property type="match status" value="1"/>
</dbReference>
<feature type="domain" description="ABC transporter" evidence="3">
    <location>
        <begin position="5"/>
        <end position="230"/>
    </location>
</feature>
<keyword evidence="1" id="KW-0547">Nucleotide-binding</keyword>
<dbReference type="InterPro" id="IPR003439">
    <property type="entry name" value="ABC_transporter-like_ATP-bd"/>
</dbReference>
<name>A0A4T2B724_9MICO</name>
<dbReference type="GO" id="GO:0005524">
    <property type="term" value="F:ATP binding"/>
    <property type="evidence" value="ECO:0007669"/>
    <property type="project" value="UniProtKB-KW"/>
</dbReference>
<dbReference type="Gene3D" id="3.40.50.300">
    <property type="entry name" value="P-loop containing nucleotide triphosphate hydrolases"/>
    <property type="match status" value="1"/>
</dbReference>
<proteinExistence type="predicted"/>
<dbReference type="PANTHER" id="PTHR43158:SF5">
    <property type="entry name" value="ABC TRANSPORTER, ATP-BINDING PROTEIN"/>
    <property type="match status" value="1"/>
</dbReference>
<accession>A0A4T2B724</accession>
<keyword evidence="2 4" id="KW-0067">ATP-binding</keyword>
<gene>
    <name evidence="4" type="ORF">D4765_18870</name>
</gene>
<keyword evidence="5" id="KW-1185">Reference proteome</keyword>
<dbReference type="RefSeq" id="WP_136643838.1">
    <property type="nucleotide sequence ID" value="NZ_QYRT01000085.1"/>
</dbReference>
<sequence>MTNAIEIQSVTRAYGGSKALCDVSLSVREGSILGLLGRNGAGKTTLMSLVAGQDRPSSGRVEVFGERPYEHESTLAKVILVRDNQRYPDRYDLRDVLRIAPVYAPNWSTEVAAELIEGMRIPSKTPIKKFSRGQLSAVAIVLGLASRAPVTLLDEPYLGLDVTARRFFHDVLLRDYTAHPRTIVLSTHLIEESEALFDRVVILDRGRIRLDVASEEVPGQAFVLSGPSEAVDRLASSHTVLAPHTVPGLKSATILGTPDASLRSEAGRNGVQVASVSLQELVAAFGSDAVKPSLTEGARA</sequence>
<reference evidence="4 5" key="1">
    <citation type="journal article" date="2019" name="Microorganisms">
        <title>Systematic Affiliation and Genome Analysis of Subtercola vilae DB165(T) with Particular Emphasis on Cold Adaptation of an Isolate from a High-Altitude Cold Volcano Lake.</title>
        <authorList>
            <person name="Villalobos A.S."/>
            <person name="Wiese J."/>
            <person name="Imhoff J.F."/>
            <person name="Dorador C."/>
            <person name="Keller A."/>
            <person name="Hentschel U."/>
        </authorList>
    </citation>
    <scope>NUCLEOTIDE SEQUENCE [LARGE SCALE GENOMIC DNA]</scope>
    <source>
        <strain evidence="4 5">DB165</strain>
    </source>
</reference>